<accession>A0A8H7R8X0</accession>
<feature type="signal peptide" evidence="3">
    <location>
        <begin position="1"/>
        <end position="18"/>
    </location>
</feature>
<keyword evidence="3" id="KW-0732">Signal</keyword>
<protein>
    <recommendedName>
        <fullName evidence="2">Chitinase domain-containing protein 1</fullName>
    </recommendedName>
</protein>
<dbReference type="InterPro" id="IPR001223">
    <property type="entry name" value="Glyco_hydro18_cat"/>
</dbReference>
<dbReference type="SMART" id="SM00636">
    <property type="entry name" value="Glyco_18"/>
    <property type="match status" value="1"/>
</dbReference>
<dbReference type="Pfam" id="PF00704">
    <property type="entry name" value="Glyco_hydro_18"/>
    <property type="match status" value="1"/>
</dbReference>
<dbReference type="GO" id="GO:0005975">
    <property type="term" value="P:carbohydrate metabolic process"/>
    <property type="evidence" value="ECO:0007669"/>
    <property type="project" value="InterPro"/>
</dbReference>
<organism evidence="5 6">
    <name type="scientific">Mucor saturninus</name>
    <dbReference type="NCBI Taxonomy" id="64648"/>
    <lineage>
        <taxon>Eukaryota</taxon>
        <taxon>Fungi</taxon>
        <taxon>Fungi incertae sedis</taxon>
        <taxon>Mucoromycota</taxon>
        <taxon>Mucoromycotina</taxon>
        <taxon>Mucoromycetes</taxon>
        <taxon>Mucorales</taxon>
        <taxon>Mucorineae</taxon>
        <taxon>Mucoraceae</taxon>
        <taxon>Mucor</taxon>
    </lineage>
</organism>
<name>A0A8H7R8X0_9FUNG</name>
<dbReference type="EMBL" id="JAEPRD010000037">
    <property type="protein sequence ID" value="KAG2205408.1"/>
    <property type="molecule type" value="Genomic_DNA"/>
</dbReference>
<evidence type="ECO:0000313" key="5">
    <source>
        <dbReference type="EMBL" id="KAG2205408.1"/>
    </source>
</evidence>
<dbReference type="InterPro" id="IPR011583">
    <property type="entry name" value="Chitinase_II/V-like_cat"/>
</dbReference>
<dbReference type="PROSITE" id="PS51910">
    <property type="entry name" value="GH18_2"/>
    <property type="match status" value="1"/>
</dbReference>
<dbReference type="InterPro" id="IPR017853">
    <property type="entry name" value="GH"/>
</dbReference>
<keyword evidence="6" id="KW-1185">Reference proteome</keyword>
<comment type="caution">
    <text evidence="5">The sequence shown here is derived from an EMBL/GenBank/DDBJ whole genome shotgun (WGS) entry which is preliminary data.</text>
</comment>
<dbReference type="Gene3D" id="3.10.50.10">
    <property type="match status" value="1"/>
</dbReference>
<dbReference type="PANTHER" id="PTHR46066:SF2">
    <property type="entry name" value="CHITINASE DOMAIN-CONTAINING PROTEIN 1"/>
    <property type="match status" value="1"/>
</dbReference>
<comment type="similarity">
    <text evidence="1">Belongs to the glycosyl hydrolase 18 family.</text>
</comment>
<dbReference type="AlphaFoldDB" id="A0A8H7R8X0"/>
<evidence type="ECO:0000256" key="1">
    <source>
        <dbReference type="ARBA" id="ARBA00009336"/>
    </source>
</evidence>
<evidence type="ECO:0000313" key="6">
    <source>
        <dbReference type="Proteomes" id="UP000603453"/>
    </source>
</evidence>
<dbReference type="PANTHER" id="PTHR46066">
    <property type="entry name" value="CHITINASE DOMAIN-CONTAINING PROTEIN 1 FAMILY MEMBER"/>
    <property type="match status" value="1"/>
</dbReference>
<dbReference type="InterPro" id="IPR029070">
    <property type="entry name" value="Chitinase_insertion_sf"/>
</dbReference>
<dbReference type="SUPFAM" id="SSF51445">
    <property type="entry name" value="(Trans)glycosidases"/>
    <property type="match status" value="1"/>
</dbReference>
<feature type="chain" id="PRO_5034850163" description="Chitinase domain-containing protein 1" evidence="3">
    <location>
        <begin position="19"/>
        <end position="371"/>
    </location>
</feature>
<proteinExistence type="inferred from homology"/>
<dbReference type="Gene3D" id="3.20.20.80">
    <property type="entry name" value="Glycosidases"/>
    <property type="match status" value="1"/>
</dbReference>
<gene>
    <name evidence="5" type="ORF">INT47_007193</name>
</gene>
<evidence type="ECO:0000259" key="4">
    <source>
        <dbReference type="PROSITE" id="PS51910"/>
    </source>
</evidence>
<dbReference type="OrthoDB" id="10254444at2759"/>
<dbReference type="GO" id="GO:0008061">
    <property type="term" value="F:chitin binding"/>
    <property type="evidence" value="ECO:0007669"/>
    <property type="project" value="InterPro"/>
</dbReference>
<evidence type="ECO:0000256" key="3">
    <source>
        <dbReference type="SAM" id="SignalP"/>
    </source>
</evidence>
<evidence type="ECO:0000256" key="2">
    <source>
        <dbReference type="ARBA" id="ARBA00040976"/>
    </source>
</evidence>
<reference evidence="5" key="1">
    <citation type="submission" date="2020-12" db="EMBL/GenBank/DDBJ databases">
        <title>Metabolic potential, ecology and presence of endohyphal bacteria is reflected in genomic diversity of Mucoromycotina.</title>
        <authorList>
            <person name="Muszewska A."/>
            <person name="Okrasinska A."/>
            <person name="Steczkiewicz K."/>
            <person name="Drgas O."/>
            <person name="Orlowska M."/>
            <person name="Perlinska-Lenart U."/>
            <person name="Aleksandrzak-Piekarczyk T."/>
            <person name="Szatraj K."/>
            <person name="Zielenkiewicz U."/>
            <person name="Pilsyk S."/>
            <person name="Malc E."/>
            <person name="Mieczkowski P."/>
            <person name="Kruszewska J.S."/>
            <person name="Biernat P."/>
            <person name="Pawlowska J."/>
        </authorList>
    </citation>
    <scope>NUCLEOTIDE SEQUENCE</scope>
    <source>
        <strain evidence="5">WA0000017839</strain>
    </source>
</reference>
<feature type="domain" description="GH18" evidence="4">
    <location>
        <begin position="61"/>
        <end position="371"/>
    </location>
</feature>
<dbReference type="GO" id="GO:0070492">
    <property type="term" value="F:oligosaccharide binding"/>
    <property type="evidence" value="ECO:0007669"/>
    <property type="project" value="TreeGrafter"/>
</dbReference>
<dbReference type="GO" id="GO:0012505">
    <property type="term" value="C:endomembrane system"/>
    <property type="evidence" value="ECO:0007669"/>
    <property type="project" value="TreeGrafter"/>
</dbReference>
<sequence>MKLNLFFTIAAVIAVAQAATSTQKVLNTNDSKAKNGLNVKNIIHNHDKPNVLEAHVKKFGGETLAYVTPWNNRGYDVVKEFKGKFDYVSPVWYYIQRRSPMQFDFDGEHDVDQGWMKEVKDIKTNMGKILPRFQFRGWTSEDLRVFVGSSEESAALANEINQQVQKYGFDGVVVECGYPAFFQKFLSDLSSLLHSEKKQLIVVLPSVITEEHKQFMKPEIFDAMAKYIDRFSIMTYDYSSHDPNGGPNSPIEWIMDNIDYLTNEENRHQLLIGLNMYAMSYLHTRAPEPLVMKTVVEKLTYQPREYDELLEPEEQETGDDEELNWDKESQEAWFIDIDEDGIRQGTVWMPTYRSIRNRVRLAEDYGGKHLL</sequence>
<dbReference type="Proteomes" id="UP000603453">
    <property type="component" value="Unassembled WGS sequence"/>
</dbReference>